<evidence type="ECO:0000256" key="1">
    <source>
        <dbReference type="SAM" id="Phobius"/>
    </source>
</evidence>
<dbReference type="RefSeq" id="WP_191211494.1">
    <property type="nucleotide sequence ID" value="NZ_BAABKL010000041.1"/>
</dbReference>
<sequence length="143" mass="14900">MQSNDARILRGAAIPTACAGLVGVLVGAAVAGAEGALGAALGTVVVIAFFGLGLYAISRIGEAWPQLLLGAGFLVYTTQVGVMLVLLLLFRDATWMDGRVFGLTVLACLLVWLAAQAWTHTRVKQLYVEPSDSGRSADAEPRA</sequence>
<protein>
    <recommendedName>
        <fullName evidence="4">ATP synthase protein I</fullName>
    </recommendedName>
</protein>
<feature type="transmembrane region" description="Helical" evidence="1">
    <location>
        <begin position="67"/>
        <end position="90"/>
    </location>
</feature>
<evidence type="ECO:0008006" key="4">
    <source>
        <dbReference type="Google" id="ProtNLM"/>
    </source>
</evidence>
<feature type="transmembrane region" description="Helical" evidence="1">
    <location>
        <begin position="36"/>
        <end position="55"/>
    </location>
</feature>
<name>A0A927F2C7_9ACTN</name>
<keyword evidence="3" id="KW-1185">Reference proteome</keyword>
<gene>
    <name evidence="2" type="ORF">IF129_21900</name>
</gene>
<proteinExistence type="predicted"/>
<keyword evidence="1" id="KW-0812">Transmembrane</keyword>
<evidence type="ECO:0000313" key="2">
    <source>
        <dbReference type="EMBL" id="MBD3934203.1"/>
    </source>
</evidence>
<comment type="caution">
    <text evidence="2">The sequence shown here is derived from an EMBL/GenBank/DDBJ whole genome shotgun (WGS) entry which is preliminary data.</text>
</comment>
<keyword evidence="1" id="KW-0472">Membrane</keyword>
<feature type="transmembrane region" description="Helical" evidence="1">
    <location>
        <begin position="96"/>
        <end position="115"/>
    </location>
</feature>
<reference evidence="2" key="1">
    <citation type="submission" date="2020-09" db="EMBL/GenBank/DDBJ databases">
        <title>Secondary metabolite and genome analysis of marine Streptomyces chumphonensis KK1-2T.</title>
        <authorList>
            <person name="Phongsopitanun W."/>
            <person name="Kanchanasin P."/>
            <person name="Pittayakhajonwut P."/>
            <person name="Suwanborirux K."/>
            <person name="Tanasupawat S."/>
        </authorList>
    </citation>
    <scope>NUCLEOTIDE SEQUENCE</scope>
    <source>
        <strain evidence="2">KK1-2</strain>
    </source>
</reference>
<dbReference type="EMBL" id="JACXYU010000014">
    <property type="protein sequence ID" value="MBD3934203.1"/>
    <property type="molecule type" value="Genomic_DNA"/>
</dbReference>
<dbReference type="Proteomes" id="UP000632289">
    <property type="component" value="Unassembled WGS sequence"/>
</dbReference>
<evidence type="ECO:0000313" key="3">
    <source>
        <dbReference type="Proteomes" id="UP000632289"/>
    </source>
</evidence>
<accession>A0A927F2C7</accession>
<dbReference type="AlphaFoldDB" id="A0A927F2C7"/>
<keyword evidence="1" id="KW-1133">Transmembrane helix</keyword>
<feature type="transmembrane region" description="Helical" evidence="1">
    <location>
        <begin position="12"/>
        <end position="30"/>
    </location>
</feature>
<organism evidence="2 3">
    <name type="scientific">Streptomyces chumphonensis</name>
    <dbReference type="NCBI Taxonomy" id="1214925"/>
    <lineage>
        <taxon>Bacteria</taxon>
        <taxon>Bacillati</taxon>
        <taxon>Actinomycetota</taxon>
        <taxon>Actinomycetes</taxon>
        <taxon>Kitasatosporales</taxon>
        <taxon>Streptomycetaceae</taxon>
        <taxon>Streptomyces</taxon>
    </lineage>
</organism>